<reference evidence="3 4" key="1">
    <citation type="submission" date="2018-05" db="EMBL/GenBank/DDBJ databases">
        <title>Mucilaginibacter hurinus sp. nov., isolated from briquette warehouse soil.</title>
        <authorList>
            <person name="Choi L."/>
        </authorList>
    </citation>
    <scope>NUCLEOTIDE SEQUENCE [LARGE SCALE GENOMIC DNA]</scope>
    <source>
        <strain evidence="3 4">ZR32</strain>
    </source>
</reference>
<organism evidence="3 4">
    <name type="scientific">Mucilaginibacter hurinus</name>
    <dbReference type="NCBI Taxonomy" id="2201324"/>
    <lineage>
        <taxon>Bacteria</taxon>
        <taxon>Pseudomonadati</taxon>
        <taxon>Bacteroidota</taxon>
        <taxon>Sphingobacteriia</taxon>
        <taxon>Sphingobacteriales</taxon>
        <taxon>Sphingobacteriaceae</taxon>
        <taxon>Mucilaginibacter</taxon>
    </lineage>
</organism>
<dbReference type="AlphaFoldDB" id="A0A367GP32"/>
<proteinExistence type="predicted"/>
<evidence type="ECO:0000313" key="4">
    <source>
        <dbReference type="Proteomes" id="UP000253209"/>
    </source>
</evidence>
<evidence type="ECO:0000256" key="1">
    <source>
        <dbReference type="SAM" id="Phobius"/>
    </source>
</evidence>
<keyword evidence="4" id="KW-1185">Reference proteome</keyword>
<dbReference type="InterPro" id="IPR034660">
    <property type="entry name" value="DinB/YfiT-like"/>
</dbReference>
<gene>
    <name evidence="3" type="ORF">DJ568_08600</name>
</gene>
<dbReference type="Pfam" id="PF12867">
    <property type="entry name" value="DinB_2"/>
    <property type="match status" value="1"/>
</dbReference>
<dbReference type="Proteomes" id="UP000253209">
    <property type="component" value="Unassembled WGS sequence"/>
</dbReference>
<evidence type="ECO:0000313" key="3">
    <source>
        <dbReference type="EMBL" id="RCH55237.1"/>
    </source>
</evidence>
<dbReference type="SUPFAM" id="SSF109854">
    <property type="entry name" value="DinB/YfiT-like putative metalloenzymes"/>
    <property type="match status" value="1"/>
</dbReference>
<keyword evidence="1" id="KW-1133">Transmembrane helix</keyword>
<dbReference type="EMBL" id="QGDC01000004">
    <property type="protein sequence ID" value="RCH55237.1"/>
    <property type="molecule type" value="Genomic_DNA"/>
</dbReference>
<evidence type="ECO:0000259" key="2">
    <source>
        <dbReference type="Pfam" id="PF12867"/>
    </source>
</evidence>
<dbReference type="OrthoDB" id="9811413at2"/>
<keyword evidence="1" id="KW-0812">Transmembrane</keyword>
<feature type="transmembrane region" description="Helical" evidence="1">
    <location>
        <begin position="12"/>
        <end position="28"/>
    </location>
</feature>
<name>A0A367GP32_9SPHI</name>
<dbReference type="InterPro" id="IPR024775">
    <property type="entry name" value="DinB-like"/>
</dbReference>
<keyword evidence="1" id="KW-0472">Membrane</keyword>
<protein>
    <recommendedName>
        <fullName evidence="2">DinB-like domain-containing protein</fullName>
    </recommendedName>
</protein>
<dbReference type="RefSeq" id="WP_114004859.1">
    <property type="nucleotide sequence ID" value="NZ_QGDC01000004.1"/>
</dbReference>
<sequence>MLLINIHSRMGATTEINILAIFIAVFLIKVSMQVLKYGAVNVTLLLKFNNLYFNQVSYFCRMKAHFIKLFRYNHYYNMQMLPLVLDAGETKPAILLAHILAAQQIWLARCKGLPITNNIVLWPAEVNLTDLGDGLTHNHTEWEAYLDNISESRLDDMLDYKNLQGQPFTSKLIDIFTHAVNHGTHHRAQIGQHLKLTILPATDYIAFTRL</sequence>
<accession>A0A367GP32</accession>
<feature type="domain" description="DinB-like" evidence="2">
    <location>
        <begin position="88"/>
        <end position="190"/>
    </location>
</feature>
<comment type="caution">
    <text evidence="3">The sequence shown here is derived from an EMBL/GenBank/DDBJ whole genome shotgun (WGS) entry which is preliminary data.</text>
</comment>
<dbReference type="Gene3D" id="1.20.120.450">
    <property type="entry name" value="dinb family like domain"/>
    <property type="match status" value="1"/>
</dbReference>